<protein>
    <submittedName>
        <fullName evidence="11">Lipopolysaccharide transport system permease protein</fullName>
    </submittedName>
</protein>
<dbReference type="GO" id="GO:0140359">
    <property type="term" value="F:ABC-type transporter activity"/>
    <property type="evidence" value="ECO:0007669"/>
    <property type="project" value="InterPro"/>
</dbReference>
<evidence type="ECO:0000256" key="9">
    <source>
        <dbReference type="SAM" id="Phobius"/>
    </source>
</evidence>
<keyword evidence="6 9" id="KW-1133">Transmembrane helix</keyword>
<feature type="transmembrane region" description="Helical" evidence="9">
    <location>
        <begin position="79"/>
        <end position="100"/>
    </location>
</feature>
<keyword evidence="12" id="KW-1185">Reference proteome</keyword>
<dbReference type="OrthoDB" id="9796017at2"/>
<evidence type="ECO:0000256" key="6">
    <source>
        <dbReference type="ARBA" id="ARBA00022989"/>
    </source>
</evidence>
<feature type="transmembrane region" description="Helical" evidence="9">
    <location>
        <begin position="149"/>
        <end position="173"/>
    </location>
</feature>
<keyword evidence="4" id="KW-1003">Cell membrane</keyword>
<feature type="transmembrane region" description="Helical" evidence="9">
    <location>
        <begin position="237"/>
        <end position="259"/>
    </location>
</feature>
<accession>A0A1G5LNL5</accession>
<dbReference type="EMBL" id="FMVJ01000027">
    <property type="protein sequence ID" value="SCZ14505.1"/>
    <property type="molecule type" value="Genomic_DNA"/>
</dbReference>
<evidence type="ECO:0000256" key="8">
    <source>
        <dbReference type="ARBA" id="ARBA00023136"/>
    </source>
</evidence>
<comment type="similarity">
    <text evidence="2">Belongs to the ABC-2 integral membrane protein family.</text>
</comment>
<keyword evidence="3" id="KW-0813">Transport</keyword>
<evidence type="ECO:0000256" key="5">
    <source>
        <dbReference type="ARBA" id="ARBA00022692"/>
    </source>
</evidence>
<evidence type="ECO:0000256" key="1">
    <source>
        <dbReference type="ARBA" id="ARBA00004651"/>
    </source>
</evidence>
<dbReference type="GO" id="GO:0015920">
    <property type="term" value="P:lipopolysaccharide transport"/>
    <property type="evidence" value="ECO:0007669"/>
    <property type="project" value="TreeGrafter"/>
</dbReference>
<dbReference type="InterPro" id="IPR013525">
    <property type="entry name" value="ABC2_TM"/>
</dbReference>
<dbReference type="PANTHER" id="PTHR30413:SF10">
    <property type="entry name" value="CAPSULE POLYSACCHARIDE EXPORT INNER-MEMBRANE PROTEIN CTRC"/>
    <property type="match status" value="1"/>
</dbReference>
<evidence type="ECO:0000256" key="3">
    <source>
        <dbReference type="ARBA" id="ARBA00022448"/>
    </source>
</evidence>
<name>A0A1G5LNL5_9HYPH</name>
<dbReference type="PANTHER" id="PTHR30413">
    <property type="entry name" value="INNER MEMBRANE TRANSPORT PERMEASE"/>
    <property type="match status" value="1"/>
</dbReference>
<feature type="transmembrane region" description="Helical" evidence="9">
    <location>
        <begin position="47"/>
        <end position="67"/>
    </location>
</feature>
<sequence>MLSSISQDNCARAQRDVVQGFNNWRIWWLLGIGDIRQRYSRSRFGQFWITLSMLVLVVAIGTVYAAIFRQPIKDYLPYLASNFVVWSLIAGIITESTSVFTQAEGILKQEPLPRTVFVWRLLVRNFVVFSHNLVIIPAVLLVFGHGLSWTWLLVPFGLLLVAASGFFMALLCGLLCTRFRDLPQIVQNVVQIAFFISPVTWPISTLGERAFYVVDLNPFASFLRIVSEPMRGQVPTLFTYASTLGVIVILALVALPLFARFRARVVYWL</sequence>
<dbReference type="GO" id="GO:0005886">
    <property type="term" value="C:plasma membrane"/>
    <property type="evidence" value="ECO:0007669"/>
    <property type="project" value="UniProtKB-SubCell"/>
</dbReference>
<dbReference type="AlphaFoldDB" id="A0A1G5LNL5"/>
<dbReference type="Pfam" id="PF01061">
    <property type="entry name" value="ABC2_membrane"/>
    <property type="match status" value="1"/>
</dbReference>
<keyword evidence="7" id="KW-0625">Polysaccharide transport</keyword>
<evidence type="ECO:0000313" key="12">
    <source>
        <dbReference type="Proteomes" id="UP000199569"/>
    </source>
</evidence>
<feature type="domain" description="ABC-2 type transporter transmembrane" evidence="10">
    <location>
        <begin position="29"/>
        <end position="226"/>
    </location>
</feature>
<dbReference type="GO" id="GO:0015774">
    <property type="term" value="P:polysaccharide transport"/>
    <property type="evidence" value="ECO:0007669"/>
    <property type="project" value="UniProtKB-KW"/>
</dbReference>
<evidence type="ECO:0000259" key="10">
    <source>
        <dbReference type="Pfam" id="PF01061"/>
    </source>
</evidence>
<keyword evidence="5 9" id="KW-0812">Transmembrane</keyword>
<evidence type="ECO:0000256" key="7">
    <source>
        <dbReference type="ARBA" id="ARBA00023047"/>
    </source>
</evidence>
<dbReference type="Proteomes" id="UP000199569">
    <property type="component" value="Unassembled WGS sequence"/>
</dbReference>
<feature type="transmembrane region" description="Helical" evidence="9">
    <location>
        <begin position="121"/>
        <end position="143"/>
    </location>
</feature>
<organism evidence="11 12">
    <name type="scientific">Microvirga guangxiensis</name>
    <dbReference type="NCBI Taxonomy" id="549386"/>
    <lineage>
        <taxon>Bacteria</taxon>
        <taxon>Pseudomonadati</taxon>
        <taxon>Pseudomonadota</taxon>
        <taxon>Alphaproteobacteria</taxon>
        <taxon>Hyphomicrobiales</taxon>
        <taxon>Methylobacteriaceae</taxon>
        <taxon>Microvirga</taxon>
    </lineage>
</organism>
<gene>
    <name evidence="11" type="ORF">SAMN02927923_04558</name>
</gene>
<keyword evidence="7" id="KW-0762">Sugar transport</keyword>
<dbReference type="STRING" id="549386.SAMN02927923_04558"/>
<comment type="subcellular location">
    <subcellularLocation>
        <location evidence="1">Cell membrane</location>
        <topology evidence="1">Multi-pass membrane protein</topology>
    </subcellularLocation>
</comment>
<evidence type="ECO:0000256" key="2">
    <source>
        <dbReference type="ARBA" id="ARBA00007783"/>
    </source>
</evidence>
<keyword evidence="8 9" id="KW-0472">Membrane</keyword>
<evidence type="ECO:0000313" key="11">
    <source>
        <dbReference type="EMBL" id="SCZ14505.1"/>
    </source>
</evidence>
<feature type="transmembrane region" description="Helical" evidence="9">
    <location>
        <begin position="185"/>
        <end position="203"/>
    </location>
</feature>
<evidence type="ECO:0000256" key="4">
    <source>
        <dbReference type="ARBA" id="ARBA00022475"/>
    </source>
</evidence>
<proteinExistence type="inferred from homology"/>
<dbReference type="RefSeq" id="WP_091139956.1">
    <property type="nucleotide sequence ID" value="NZ_FMVJ01000027.1"/>
</dbReference>
<reference evidence="11 12" key="1">
    <citation type="submission" date="2016-10" db="EMBL/GenBank/DDBJ databases">
        <authorList>
            <person name="de Groot N.N."/>
        </authorList>
    </citation>
    <scope>NUCLEOTIDE SEQUENCE [LARGE SCALE GENOMIC DNA]</scope>
    <source>
        <strain evidence="11 12">CGMCC 1.7666</strain>
    </source>
</reference>